<feature type="chain" id="PRO_5001976281" description="Thioredoxin-like fold domain-containing protein" evidence="1">
    <location>
        <begin position="17"/>
        <end position="213"/>
    </location>
</feature>
<proteinExistence type="evidence at transcript level"/>
<evidence type="ECO:0000313" key="2">
    <source>
        <dbReference type="EMBL" id="AIU94784.1"/>
    </source>
</evidence>
<protein>
    <recommendedName>
        <fullName evidence="3">Thioredoxin-like fold domain-containing protein</fullName>
    </recommendedName>
</protein>
<reference evidence="2" key="1">
    <citation type="submission" date="2014-07" db="EMBL/GenBank/DDBJ databases">
        <authorList>
            <person name="Ciesielski A.L."/>
            <person name="Cooling G.T."/>
            <person name="Frankie M.C."/>
            <person name="Lierz K.L."/>
            <person name="Miller C.S."/>
            <person name="Rackow A.R."/>
            <person name="Uddin N."/>
            <person name="Dean M.A."/>
        </authorList>
    </citation>
    <scope>NUCLEOTIDE SEQUENCE</scope>
</reference>
<accession>A0A0A0QXJ6</accession>
<evidence type="ECO:0000256" key="1">
    <source>
        <dbReference type="SAM" id="SignalP"/>
    </source>
</evidence>
<dbReference type="PANTHER" id="PTHR33875">
    <property type="entry name" value="OS09G0542200 PROTEIN"/>
    <property type="match status" value="1"/>
</dbReference>
<name>A0A0A0QXJ6_9ANNE</name>
<sequence length="213" mass="23861">MFQLVLAFALIALTNCQNINPPIPMLAEDPGIIYNDRPGNRGKVRVDAFIELNCPDSSAAWPMLKQVAEFYGRDDLELAVHQFSLPYHRNAFICTQGFYQVADKAPESLWDYQEAVFANILDYVGSINKDKSENDIVATLSALAEETTGISAAEFASDIDNYTGTAIYTWKYATRRGVSGTPWYMVNDIDIGVNPSVRLTFQDWVDFLDPLIN</sequence>
<dbReference type="EMBL" id="KM267658">
    <property type="protein sequence ID" value="AIU94784.1"/>
    <property type="molecule type" value="mRNA"/>
</dbReference>
<dbReference type="AlphaFoldDB" id="A0A0A0QXJ6"/>
<dbReference type="SUPFAM" id="SSF52833">
    <property type="entry name" value="Thioredoxin-like"/>
    <property type="match status" value="1"/>
</dbReference>
<evidence type="ECO:0008006" key="3">
    <source>
        <dbReference type="Google" id="ProtNLM"/>
    </source>
</evidence>
<feature type="signal peptide" evidence="1">
    <location>
        <begin position="1"/>
        <end position="16"/>
    </location>
</feature>
<dbReference type="PANTHER" id="PTHR33875:SF2">
    <property type="entry name" value="ACR183CP"/>
    <property type="match status" value="1"/>
</dbReference>
<keyword evidence="1" id="KW-0732">Signal</keyword>
<organism evidence="2">
    <name type="scientific">Phragmatopoma lapidosa</name>
    <dbReference type="NCBI Taxonomy" id="341668"/>
    <lineage>
        <taxon>Eukaryota</taxon>
        <taxon>Metazoa</taxon>
        <taxon>Spiralia</taxon>
        <taxon>Lophotrochozoa</taxon>
        <taxon>Annelida</taxon>
        <taxon>Polychaeta</taxon>
        <taxon>Sedentaria</taxon>
        <taxon>Canalipalpata</taxon>
        <taxon>Sabellida</taxon>
        <taxon>Sabellariidae</taxon>
        <taxon>Phragmatopoma</taxon>
    </lineage>
</organism>
<dbReference type="InterPro" id="IPR036249">
    <property type="entry name" value="Thioredoxin-like_sf"/>
</dbReference>
<dbReference type="Gene3D" id="3.40.30.10">
    <property type="entry name" value="Glutaredoxin"/>
    <property type="match status" value="1"/>
</dbReference>